<proteinExistence type="predicted"/>
<dbReference type="Proteomes" id="UP000596123">
    <property type="component" value="Segment"/>
</dbReference>
<accession>A0A7T8EPQ2</accession>
<evidence type="ECO:0000256" key="1">
    <source>
        <dbReference type="SAM" id="MobiDB-lite"/>
    </source>
</evidence>
<organism evidence="2 3">
    <name type="scientific">Erwinia phage pEa_SNUABM_5</name>
    <dbReference type="NCBI Taxonomy" id="2797313"/>
    <lineage>
        <taxon>Viruses</taxon>
        <taxon>Duplodnaviria</taxon>
        <taxon>Heunggongvirae</taxon>
        <taxon>Uroviricota</taxon>
        <taxon>Caudoviricetes</taxon>
        <taxon>Rivsvirus</taxon>
        <taxon>Rivsvirus SNUABM5</taxon>
    </lineage>
</organism>
<evidence type="ECO:0000313" key="3">
    <source>
        <dbReference type="Proteomes" id="UP000596123"/>
    </source>
</evidence>
<name>A0A7T8EPQ2_9CAUD</name>
<evidence type="ECO:0000313" key="2">
    <source>
        <dbReference type="EMBL" id="QQO90429.1"/>
    </source>
</evidence>
<protein>
    <submittedName>
        <fullName evidence="2">Uncharacterized protein</fullName>
    </submittedName>
</protein>
<keyword evidence="3" id="KW-1185">Reference proteome</keyword>
<dbReference type="EMBL" id="MW366843">
    <property type="protein sequence ID" value="QQO90429.1"/>
    <property type="molecule type" value="Genomic_DNA"/>
</dbReference>
<reference evidence="2 3" key="1">
    <citation type="submission" date="2020-12" db="EMBL/GenBank/DDBJ databases">
        <title>Complete genome sequence of Erwinia phage pEa_SNUABM_5.</title>
        <authorList>
            <person name="Kim S.G."/>
            <person name="Lee S.B."/>
            <person name="Kwon J."/>
            <person name="Park S.C."/>
        </authorList>
    </citation>
    <scope>NUCLEOTIDE SEQUENCE [LARGE SCALE GENOMIC DNA]</scope>
</reference>
<gene>
    <name evidence="2" type="ORF">pEaSNUABM5_00287</name>
</gene>
<sequence>MRNIPLSDLTVAKSGDHTVISIDDNYRHIGPEVGIFYEKALDLSAQGFNRNQVACIMNIPLEEVARLATGNRPYPEIHAMNSTDAQELPVVEQNVMEFERELREVDHLIGIDTPRPRRRMESPAMRQAARMSQIKRREADSPRNVVYQAQDDTALFVATAATVYAASSSSDSDTCSRPSDSYSSPSYDSPSSSGSDSSSSCD</sequence>
<feature type="region of interest" description="Disordered" evidence="1">
    <location>
        <begin position="165"/>
        <end position="202"/>
    </location>
</feature>